<dbReference type="PANTHER" id="PTHR12110">
    <property type="entry name" value="HYDROXYPYRUVATE ISOMERASE"/>
    <property type="match status" value="1"/>
</dbReference>
<organism evidence="2 3">
    <name type="scientific">Shouchella xiaoxiensis</name>
    <dbReference type="NCBI Taxonomy" id="766895"/>
    <lineage>
        <taxon>Bacteria</taxon>
        <taxon>Bacillati</taxon>
        <taxon>Bacillota</taxon>
        <taxon>Bacilli</taxon>
        <taxon>Bacillales</taxon>
        <taxon>Bacillaceae</taxon>
        <taxon>Shouchella</taxon>
    </lineage>
</organism>
<gene>
    <name evidence="2" type="ORF">JOC54_003995</name>
</gene>
<dbReference type="RefSeq" id="WP_204468453.1">
    <property type="nucleotide sequence ID" value="NZ_JAFBCV010000016.1"/>
</dbReference>
<reference evidence="2" key="1">
    <citation type="submission" date="2021-01" db="EMBL/GenBank/DDBJ databases">
        <title>Genomic Encyclopedia of Type Strains, Phase IV (KMG-IV): sequencing the most valuable type-strain genomes for metagenomic binning, comparative biology and taxonomic classification.</title>
        <authorList>
            <person name="Goeker M."/>
        </authorList>
    </citation>
    <scope>NUCLEOTIDE SEQUENCE</scope>
    <source>
        <strain evidence="2">DSM 21943</strain>
    </source>
</reference>
<evidence type="ECO:0000313" key="3">
    <source>
        <dbReference type="Proteomes" id="UP001179280"/>
    </source>
</evidence>
<keyword evidence="2" id="KW-0413">Isomerase</keyword>
<keyword evidence="3" id="KW-1185">Reference proteome</keyword>
<dbReference type="PANTHER" id="PTHR12110:SF53">
    <property type="entry name" value="BLR5974 PROTEIN"/>
    <property type="match status" value="1"/>
</dbReference>
<proteinExistence type="predicted"/>
<evidence type="ECO:0000313" key="2">
    <source>
        <dbReference type="EMBL" id="MBM7840702.1"/>
    </source>
</evidence>
<sequence length="274" mass="30783">MRFLSVTTWSLNRLLGSLQWNEWDDAHKKIVTRVEEKPEVHSLLELPQLLVEKGYEAMEVIHPHFPSTELSYLEELRQAVEKAGIRFYTLLIDYGDISSEDPLRQAADVQFLKEWIDVAAAVGAEHVRIIGGEAEPDAKKQLQTASEQLNEICSYAQTKGVGVLTENFKRLTSTAENCLYLNEQTAIAGLITDFGNFSGESKLHSIQETLPHSKSIHVKALQLDDGSIDQAELEQCLELVVQGDYSGPLTIVYDGPDDMWSGIKDVEEIAKYYL</sequence>
<dbReference type="GO" id="GO:0016853">
    <property type="term" value="F:isomerase activity"/>
    <property type="evidence" value="ECO:0007669"/>
    <property type="project" value="UniProtKB-KW"/>
</dbReference>
<accession>A0ABS2T2K1</accession>
<dbReference type="InterPro" id="IPR036237">
    <property type="entry name" value="Xyl_isomerase-like_sf"/>
</dbReference>
<dbReference type="Proteomes" id="UP001179280">
    <property type="component" value="Unassembled WGS sequence"/>
</dbReference>
<comment type="caution">
    <text evidence="2">The sequence shown here is derived from an EMBL/GenBank/DDBJ whole genome shotgun (WGS) entry which is preliminary data.</text>
</comment>
<dbReference type="Gene3D" id="3.20.20.150">
    <property type="entry name" value="Divalent-metal-dependent TIM barrel enzymes"/>
    <property type="match status" value="1"/>
</dbReference>
<dbReference type="Pfam" id="PF01261">
    <property type="entry name" value="AP_endonuc_2"/>
    <property type="match status" value="1"/>
</dbReference>
<feature type="domain" description="Xylose isomerase-like TIM barrel" evidence="1">
    <location>
        <begin position="49"/>
        <end position="251"/>
    </location>
</feature>
<protein>
    <submittedName>
        <fullName evidence="2">Sugar phosphate isomerase/epimerase</fullName>
    </submittedName>
</protein>
<dbReference type="SUPFAM" id="SSF51658">
    <property type="entry name" value="Xylose isomerase-like"/>
    <property type="match status" value="1"/>
</dbReference>
<dbReference type="EMBL" id="JAFBCV010000016">
    <property type="protein sequence ID" value="MBM7840702.1"/>
    <property type="molecule type" value="Genomic_DNA"/>
</dbReference>
<dbReference type="InterPro" id="IPR013022">
    <property type="entry name" value="Xyl_isomerase-like_TIM-brl"/>
</dbReference>
<name>A0ABS2T2K1_9BACI</name>
<evidence type="ECO:0000259" key="1">
    <source>
        <dbReference type="Pfam" id="PF01261"/>
    </source>
</evidence>
<dbReference type="InterPro" id="IPR050312">
    <property type="entry name" value="IolE/XylAMocC-like"/>
</dbReference>